<evidence type="ECO:0000256" key="2">
    <source>
        <dbReference type="ARBA" id="ARBA00022691"/>
    </source>
</evidence>
<name>X1EU63_9ZZZZ</name>
<dbReference type="AlphaFoldDB" id="X1EU63"/>
<reference evidence="7" key="1">
    <citation type="journal article" date="2014" name="Front. Microbiol.">
        <title>High frequency of phylogenetically diverse reductive dehalogenase-homologous genes in deep subseafloor sedimentary metagenomes.</title>
        <authorList>
            <person name="Kawai M."/>
            <person name="Futagami T."/>
            <person name="Toyoda A."/>
            <person name="Takaki Y."/>
            <person name="Nishi S."/>
            <person name="Hori S."/>
            <person name="Arai W."/>
            <person name="Tsubouchi T."/>
            <person name="Morono Y."/>
            <person name="Uchiyama I."/>
            <person name="Ito T."/>
            <person name="Fujiyama A."/>
            <person name="Inagaki F."/>
            <person name="Takami H."/>
        </authorList>
    </citation>
    <scope>NUCLEOTIDE SEQUENCE</scope>
    <source>
        <strain evidence="7">Expedition CK06-06</strain>
    </source>
</reference>
<dbReference type="GO" id="GO:0051536">
    <property type="term" value="F:iron-sulfur cluster binding"/>
    <property type="evidence" value="ECO:0007669"/>
    <property type="project" value="UniProtKB-KW"/>
</dbReference>
<dbReference type="GO" id="GO:0046872">
    <property type="term" value="F:metal ion binding"/>
    <property type="evidence" value="ECO:0007669"/>
    <property type="project" value="UniProtKB-KW"/>
</dbReference>
<dbReference type="InterPro" id="IPR007197">
    <property type="entry name" value="rSAM"/>
</dbReference>
<dbReference type="Gene3D" id="3.40.50.280">
    <property type="entry name" value="Cobalamin-binding domain"/>
    <property type="match status" value="1"/>
</dbReference>
<dbReference type="GO" id="GO:0005829">
    <property type="term" value="C:cytosol"/>
    <property type="evidence" value="ECO:0007669"/>
    <property type="project" value="TreeGrafter"/>
</dbReference>
<dbReference type="Pfam" id="PF02310">
    <property type="entry name" value="B12-binding"/>
    <property type="match status" value="1"/>
</dbReference>
<dbReference type="InterPro" id="IPR058240">
    <property type="entry name" value="rSAM_sf"/>
</dbReference>
<comment type="cofactor">
    <cofactor evidence="1">
        <name>[4Fe-4S] cluster</name>
        <dbReference type="ChEBI" id="CHEBI:49883"/>
    </cofactor>
</comment>
<evidence type="ECO:0000313" key="7">
    <source>
        <dbReference type="EMBL" id="GAH36097.1"/>
    </source>
</evidence>
<feature type="non-terminal residue" evidence="7">
    <location>
        <position position="233"/>
    </location>
</feature>
<dbReference type="PANTHER" id="PTHR43409">
    <property type="entry name" value="ANAEROBIC MAGNESIUM-PROTOPORPHYRIN IX MONOMETHYL ESTER CYCLASE-RELATED"/>
    <property type="match status" value="1"/>
</dbReference>
<keyword evidence="2" id="KW-0949">S-adenosyl-L-methionine</keyword>
<comment type="caution">
    <text evidence="7">The sequence shown here is derived from an EMBL/GenBank/DDBJ whole genome shotgun (WGS) entry which is preliminary data.</text>
</comment>
<accession>X1EU63</accession>
<dbReference type="SFLD" id="SFLDS00029">
    <property type="entry name" value="Radical_SAM"/>
    <property type="match status" value="1"/>
</dbReference>
<dbReference type="EMBL" id="BARU01006729">
    <property type="protein sequence ID" value="GAH36097.1"/>
    <property type="molecule type" value="Genomic_DNA"/>
</dbReference>
<keyword evidence="5" id="KW-0411">Iron-sulfur</keyword>
<dbReference type="InterPro" id="IPR051198">
    <property type="entry name" value="BchE-like"/>
</dbReference>
<evidence type="ECO:0000256" key="3">
    <source>
        <dbReference type="ARBA" id="ARBA00022723"/>
    </source>
</evidence>
<dbReference type="InterPro" id="IPR006158">
    <property type="entry name" value="Cobalamin-bd"/>
</dbReference>
<dbReference type="SFLD" id="SFLDG01082">
    <property type="entry name" value="B12-binding_domain_containing"/>
    <property type="match status" value="1"/>
</dbReference>
<evidence type="ECO:0000256" key="5">
    <source>
        <dbReference type="ARBA" id="ARBA00023014"/>
    </source>
</evidence>
<dbReference type="PANTHER" id="PTHR43409:SF16">
    <property type="entry name" value="SLR0320 PROTEIN"/>
    <property type="match status" value="1"/>
</dbReference>
<dbReference type="SUPFAM" id="SSF102114">
    <property type="entry name" value="Radical SAM enzymes"/>
    <property type="match status" value="1"/>
</dbReference>
<protein>
    <recommendedName>
        <fullName evidence="6">B12-binding domain-containing protein</fullName>
    </recommendedName>
</protein>
<keyword evidence="3" id="KW-0479">Metal-binding</keyword>
<gene>
    <name evidence="7" type="ORF">S03H2_13258</name>
</gene>
<dbReference type="GO" id="GO:0003824">
    <property type="term" value="F:catalytic activity"/>
    <property type="evidence" value="ECO:0007669"/>
    <property type="project" value="InterPro"/>
</dbReference>
<feature type="domain" description="B12-binding" evidence="6">
    <location>
        <begin position="5"/>
        <end position="148"/>
    </location>
</feature>
<dbReference type="InterPro" id="IPR023404">
    <property type="entry name" value="rSAM_horseshoe"/>
</dbReference>
<evidence type="ECO:0000256" key="4">
    <source>
        <dbReference type="ARBA" id="ARBA00023004"/>
    </source>
</evidence>
<evidence type="ECO:0000259" key="6">
    <source>
        <dbReference type="PROSITE" id="PS51332"/>
    </source>
</evidence>
<sequence>MKNNKKVLLINTNLIKPPVAPIGLDYIGSALVKNGFETELLDLNFSKNIKEDIRKKLTRSSFLAIGVTIRNTDDCYYLSQDNFLIQIKDIIKHIRKYSESPIILGGGGFSVMPLKIINFLKADFGVMGDGEFILPKLLGVIRENKKYPDALNNIKGVASRRTSYKIIGSQNGSLKEYPLSNRDLVDNKRYYNEGGMGSVETKRGCNRRCIYCADPLIKGSKLRTRPVKTVIEE</sequence>
<proteinExistence type="predicted"/>
<organism evidence="7">
    <name type="scientific">marine sediment metagenome</name>
    <dbReference type="NCBI Taxonomy" id="412755"/>
    <lineage>
        <taxon>unclassified sequences</taxon>
        <taxon>metagenomes</taxon>
        <taxon>ecological metagenomes</taxon>
    </lineage>
</organism>
<dbReference type="Gene3D" id="3.80.30.20">
    <property type="entry name" value="tm_1862 like domain"/>
    <property type="match status" value="1"/>
</dbReference>
<keyword evidence="4" id="KW-0408">Iron</keyword>
<evidence type="ECO:0000256" key="1">
    <source>
        <dbReference type="ARBA" id="ARBA00001966"/>
    </source>
</evidence>
<dbReference type="PROSITE" id="PS51332">
    <property type="entry name" value="B12_BINDING"/>
    <property type="match status" value="1"/>
</dbReference>
<dbReference type="GO" id="GO:0031419">
    <property type="term" value="F:cobalamin binding"/>
    <property type="evidence" value="ECO:0007669"/>
    <property type="project" value="InterPro"/>
</dbReference>